<reference evidence="2" key="1">
    <citation type="submission" date="2023-06" db="EMBL/GenBank/DDBJ databases">
        <title>Genomic of Parafulvivirga corallium.</title>
        <authorList>
            <person name="Wang G."/>
        </authorList>
    </citation>
    <scope>NUCLEOTIDE SEQUENCE</scope>
    <source>
        <strain evidence="2">BMA10</strain>
    </source>
</reference>
<comment type="caution">
    <text evidence="2">The sequence shown here is derived from an EMBL/GenBank/DDBJ whole genome shotgun (WGS) entry which is preliminary data.</text>
</comment>
<organism evidence="2 3">
    <name type="scientific">Splendidivirga corallicola</name>
    <dbReference type="NCBI Taxonomy" id="3051826"/>
    <lineage>
        <taxon>Bacteria</taxon>
        <taxon>Pseudomonadati</taxon>
        <taxon>Bacteroidota</taxon>
        <taxon>Cytophagia</taxon>
        <taxon>Cytophagales</taxon>
        <taxon>Splendidivirgaceae</taxon>
        <taxon>Splendidivirga</taxon>
    </lineage>
</organism>
<dbReference type="RefSeq" id="WP_346751906.1">
    <property type="nucleotide sequence ID" value="NZ_JAUJEA010000003.1"/>
</dbReference>
<dbReference type="Pfam" id="PF00144">
    <property type="entry name" value="Beta-lactamase"/>
    <property type="match status" value="1"/>
</dbReference>
<accession>A0ABT8KMC1</accession>
<keyword evidence="2" id="KW-0378">Hydrolase</keyword>
<dbReference type="InterPro" id="IPR012338">
    <property type="entry name" value="Beta-lactam/transpept-like"/>
</dbReference>
<keyword evidence="3" id="KW-1185">Reference proteome</keyword>
<dbReference type="EMBL" id="JAUJEA010000003">
    <property type="protein sequence ID" value="MDN5201882.1"/>
    <property type="molecule type" value="Genomic_DNA"/>
</dbReference>
<dbReference type="Proteomes" id="UP001172082">
    <property type="component" value="Unassembled WGS sequence"/>
</dbReference>
<dbReference type="GO" id="GO:0016787">
    <property type="term" value="F:hydrolase activity"/>
    <property type="evidence" value="ECO:0007669"/>
    <property type="project" value="UniProtKB-KW"/>
</dbReference>
<evidence type="ECO:0000313" key="3">
    <source>
        <dbReference type="Proteomes" id="UP001172082"/>
    </source>
</evidence>
<protein>
    <submittedName>
        <fullName evidence="2">Serine hydrolase domain-containing protein</fullName>
        <ecNumber evidence="2">3.1.1.103</ecNumber>
    </submittedName>
</protein>
<evidence type="ECO:0000313" key="2">
    <source>
        <dbReference type="EMBL" id="MDN5201882.1"/>
    </source>
</evidence>
<feature type="domain" description="Beta-lactamase-related" evidence="1">
    <location>
        <begin position="29"/>
        <end position="340"/>
    </location>
</feature>
<gene>
    <name evidence="2" type="ORF">QQ008_10925</name>
</gene>
<proteinExistence type="predicted"/>
<dbReference type="PANTHER" id="PTHR46825">
    <property type="entry name" value="D-ALANYL-D-ALANINE-CARBOXYPEPTIDASE/ENDOPEPTIDASE AMPH"/>
    <property type="match status" value="1"/>
</dbReference>
<name>A0ABT8KMC1_9BACT</name>
<dbReference type="PANTHER" id="PTHR46825:SF9">
    <property type="entry name" value="BETA-LACTAMASE-RELATED DOMAIN-CONTAINING PROTEIN"/>
    <property type="match status" value="1"/>
</dbReference>
<dbReference type="InterPro" id="IPR001466">
    <property type="entry name" value="Beta-lactam-related"/>
</dbReference>
<dbReference type="InterPro" id="IPR050491">
    <property type="entry name" value="AmpC-like"/>
</dbReference>
<sequence length="574" mass="65097">MKHIILFTLMIVNLGSCFGQSHNDFRVTLDKFISKQKDKLKVTGVSVALMIDDEVILSKGYGYADKENHLLATDKTQYAVGSISKLATSTAVLRLYSENKIDIDKPYVHYVPEFSMNKHFQENAPFTVRHLLAHFAGIPRVHAKGYSMKQERPLSRILEISKKSYLIAPPGTVNQYSDWGTDLLAVLVEKVSGQGFEEYMEEAIFKPLAMHDSNYGFLQGTKSYNKSSLTPTYEYSYVGSDGLNSTAVDLMRLGQIYLNRGKSATKQFLNENIAYSALTPQFEDAPLNFSKGQGLMWDIRQFGQFTRISKGGIHEPFYSMLYIIPELHMSLAICSNSNSSGAIHWRIYGEVIQHLSKKKKDQGTGTTHPPIRPEELSVNEMNKLAGVYSTDEGIVNIEKKGRKFKITFEAMGKTFTGIPYSNNTIRIKARLLGFIPIHIMDIFWREVNKEIVVGEQYANGHRSLGGVKIKRKTIPAEWQQALGKYQATNLQHDEYAHLREIELKINKHQILEISGQVEYPRKFPLQLALLPLSENLAIVPGYSFEFFAGETIERFQRDGQNVILLSGYEFTQIK</sequence>
<dbReference type="Gene3D" id="3.40.710.10">
    <property type="entry name" value="DD-peptidase/beta-lactamase superfamily"/>
    <property type="match status" value="1"/>
</dbReference>
<dbReference type="SUPFAM" id="SSF56601">
    <property type="entry name" value="beta-lactamase/transpeptidase-like"/>
    <property type="match status" value="1"/>
</dbReference>
<dbReference type="EC" id="3.1.1.103" evidence="2"/>
<evidence type="ECO:0000259" key="1">
    <source>
        <dbReference type="Pfam" id="PF00144"/>
    </source>
</evidence>